<dbReference type="KEGG" id="thei:K1720_07835"/>
<dbReference type="GO" id="GO:0006508">
    <property type="term" value="P:proteolysis"/>
    <property type="evidence" value="ECO:0007669"/>
    <property type="project" value="UniProtKB-KW"/>
</dbReference>
<dbReference type="InterPro" id="IPR035068">
    <property type="entry name" value="TldD/PmbA_N"/>
</dbReference>
<dbReference type="InterPro" id="IPR051463">
    <property type="entry name" value="Peptidase_U62_metallo"/>
</dbReference>
<evidence type="ECO:0000256" key="1">
    <source>
        <dbReference type="ARBA" id="ARBA00005836"/>
    </source>
</evidence>
<keyword evidence="9" id="KW-1185">Reference proteome</keyword>
<evidence type="ECO:0000259" key="6">
    <source>
        <dbReference type="Pfam" id="PF19289"/>
    </source>
</evidence>
<dbReference type="Proteomes" id="UP001056425">
    <property type="component" value="Chromosome"/>
</dbReference>
<accession>A0A9E7SCI0</accession>
<feature type="domain" description="Metalloprotease TldD/E central" evidence="7">
    <location>
        <begin position="109"/>
        <end position="215"/>
    </location>
</feature>
<evidence type="ECO:0000256" key="4">
    <source>
        <dbReference type="ARBA" id="ARBA00023049"/>
    </source>
</evidence>
<evidence type="ECO:0000259" key="7">
    <source>
        <dbReference type="Pfam" id="PF19290"/>
    </source>
</evidence>
<dbReference type="AlphaFoldDB" id="A0A9E7SCI0"/>
<feature type="domain" description="Metalloprotease TldD/E N-terminal" evidence="5">
    <location>
        <begin position="22"/>
        <end position="83"/>
    </location>
</feature>
<evidence type="ECO:0000313" key="9">
    <source>
        <dbReference type="Proteomes" id="UP001056425"/>
    </source>
</evidence>
<dbReference type="PANTHER" id="PTHR30624:SF0">
    <property type="entry name" value="METALLOPROTEASE SLR0863"/>
    <property type="match status" value="1"/>
</dbReference>
<dbReference type="RefSeq" id="WP_251948258.1">
    <property type="nucleotide sequence ID" value="NZ_CP080572.1"/>
</dbReference>
<keyword evidence="2" id="KW-0645">Protease</keyword>
<dbReference type="EMBL" id="CP080572">
    <property type="protein sequence ID" value="USG99426.1"/>
    <property type="molecule type" value="Genomic_DNA"/>
</dbReference>
<organism evidence="8 9">
    <name type="scientific">Thermococcus argininiproducens</name>
    <dbReference type="NCBI Taxonomy" id="2866384"/>
    <lineage>
        <taxon>Archaea</taxon>
        <taxon>Methanobacteriati</taxon>
        <taxon>Methanobacteriota</taxon>
        <taxon>Thermococci</taxon>
        <taxon>Thermococcales</taxon>
        <taxon>Thermococcaceae</taxon>
        <taxon>Thermococcus</taxon>
    </lineage>
</organism>
<comment type="similarity">
    <text evidence="1">Belongs to the peptidase U62 family.</text>
</comment>
<dbReference type="GO" id="GO:0005829">
    <property type="term" value="C:cytosol"/>
    <property type="evidence" value="ECO:0007669"/>
    <property type="project" value="TreeGrafter"/>
</dbReference>
<gene>
    <name evidence="8" type="ORF">K1720_07835</name>
</gene>
<dbReference type="PANTHER" id="PTHR30624">
    <property type="entry name" value="UNCHARACTERIZED PROTEIN TLDD AND PMBA"/>
    <property type="match status" value="1"/>
</dbReference>
<dbReference type="Pfam" id="PF01523">
    <property type="entry name" value="PmbA_TldD_1st"/>
    <property type="match status" value="1"/>
</dbReference>
<reference evidence="8 9" key="1">
    <citation type="submission" date="2021-08" db="EMBL/GenBank/DDBJ databases">
        <title>Thermococcus onnuriiensis IOH2.</title>
        <authorList>
            <person name="Park Y.-J."/>
        </authorList>
    </citation>
    <scope>NUCLEOTIDE SEQUENCE [LARGE SCALE GENOMIC DNA]</scope>
    <source>
        <strain evidence="8 9">IOH2</strain>
    </source>
</reference>
<proteinExistence type="inferred from homology"/>
<evidence type="ECO:0000256" key="3">
    <source>
        <dbReference type="ARBA" id="ARBA00022801"/>
    </source>
</evidence>
<evidence type="ECO:0000256" key="2">
    <source>
        <dbReference type="ARBA" id="ARBA00022670"/>
    </source>
</evidence>
<name>A0A9E7SCI0_9EURY</name>
<dbReference type="InterPro" id="IPR036059">
    <property type="entry name" value="TldD/PmbA_sf"/>
</dbReference>
<dbReference type="Pfam" id="PF19290">
    <property type="entry name" value="PmbA_TldD_2nd"/>
    <property type="match status" value="1"/>
</dbReference>
<dbReference type="InterPro" id="IPR045570">
    <property type="entry name" value="Metalloprtase-TldD/E_cen_dom"/>
</dbReference>
<dbReference type="GO" id="GO:0008237">
    <property type="term" value="F:metallopeptidase activity"/>
    <property type="evidence" value="ECO:0007669"/>
    <property type="project" value="UniProtKB-KW"/>
</dbReference>
<dbReference type="SUPFAM" id="SSF111283">
    <property type="entry name" value="Putative modulator of DNA gyrase, PmbA/TldD"/>
    <property type="match status" value="1"/>
</dbReference>
<keyword evidence="3" id="KW-0378">Hydrolase</keyword>
<dbReference type="Pfam" id="PF19289">
    <property type="entry name" value="PmbA_TldD_3rd"/>
    <property type="match status" value="1"/>
</dbReference>
<dbReference type="InterPro" id="IPR025502">
    <property type="entry name" value="TldD"/>
</dbReference>
<dbReference type="GeneID" id="72778248"/>
<sequence length="455" mass="50862">MEIETLVRKAEKLATKYKVKYYEVRIARVNATHIEIQNSHFEDISSNMEIGIGVRVFDGSWGFSSANDLRRAEKALEAAMKIAKTSKGNSKIYLGDPLTDEAEIKVKKSFLDVDLEEKIELLKTLDSLLKGDHIPNRKITYGDGIKEQFYFNSLGSEIKTIVPKIRLSFSVTAKENDDMQTYWKVFGGTTGWESIEDIDLEYWASFVKNKATSLLQAKLPPSGEFDIIMDPELTGVFIHEALGHAAEGDAIKNGESILEGKLGQNIAVDELTVVDDPTLKKKFGSYIYDDEGIKARKVEIIKDGVLNEYLLDRETAAFFGTESNGHGRAQSYNYQPLVRMSNTYIEPRDWNFEEMIEEVKNGLYLIGDKGGQVDIANGTFMFGAKEGYLIENGKIKYHIRDVALSGKILDILKNIRGIGKDLKVNFPGYCGKGQWVSVDDGGPHILTRALVGGLL</sequence>
<dbReference type="InterPro" id="IPR045569">
    <property type="entry name" value="Metalloprtase-TldD/E_C"/>
</dbReference>
<dbReference type="PIRSF" id="PIRSF004919">
    <property type="entry name" value="TldD"/>
    <property type="match status" value="1"/>
</dbReference>
<protein>
    <submittedName>
        <fullName evidence="8">TldD/PmbA family protein</fullName>
    </submittedName>
</protein>
<dbReference type="Gene3D" id="3.30.2290.10">
    <property type="entry name" value="PmbA/TldD superfamily"/>
    <property type="match status" value="1"/>
</dbReference>
<evidence type="ECO:0000313" key="8">
    <source>
        <dbReference type="EMBL" id="USG99426.1"/>
    </source>
</evidence>
<keyword evidence="4" id="KW-0482">Metalloprotease</keyword>
<dbReference type="InterPro" id="IPR002510">
    <property type="entry name" value="Metalloprtase-TldD/E_N"/>
</dbReference>
<evidence type="ECO:0000259" key="5">
    <source>
        <dbReference type="Pfam" id="PF01523"/>
    </source>
</evidence>
<feature type="domain" description="Metalloprotease TldD/E C-terminal" evidence="6">
    <location>
        <begin position="222"/>
        <end position="448"/>
    </location>
</feature>